<gene>
    <name evidence="3" type="ORF">EY643_12700</name>
</gene>
<proteinExistence type="predicted"/>
<evidence type="ECO:0000259" key="2">
    <source>
        <dbReference type="Pfam" id="PF12804"/>
    </source>
</evidence>
<sequence length="184" mass="19339">MNVGILILAAGSSRRFGSDKRRVLLPNGKSLLQQSVDNALASGLSVAVAIREGEDSMVNGRVSALNCPDAHLGMGHTLAQGVAQLPRWEGVLIALGDMPGIRPATFCNVAELIRPEVIGQPVYRGKPGHPVGFSSTFFAALENLDGDSGARALLKQNREAIVRLPVDDPGILKDVDTVADLPGV</sequence>
<protein>
    <submittedName>
        <fullName evidence="3">Nucleotidyltransferase family protein</fullName>
    </submittedName>
</protein>
<dbReference type="SUPFAM" id="SSF53448">
    <property type="entry name" value="Nucleotide-diphospho-sugar transferases"/>
    <property type="match status" value="1"/>
</dbReference>
<evidence type="ECO:0000313" key="4">
    <source>
        <dbReference type="Proteomes" id="UP000326287"/>
    </source>
</evidence>
<accession>A0A5P9NNF5</accession>
<keyword evidence="4" id="KW-1185">Reference proteome</keyword>
<dbReference type="AlphaFoldDB" id="A0A5P9NNF5"/>
<reference evidence="3 4" key="1">
    <citation type="submission" date="2019-02" db="EMBL/GenBank/DDBJ databases">
        <authorList>
            <person name="Li S.-H."/>
        </authorList>
    </citation>
    <scope>NUCLEOTIDE SEQUENCE [LARGE SCALE GENOMIC DNA]</scope>
    <source>
        <strain evidence="3 4">IMCC14385</strain>
    </source>
</reference>
<dbReference type="InterPro" id="IPR025877">
    <property type="entry name" value="MobA-like_NTP_Trfase"/>
</dbReference>
<keyword evidence="1" id="KW-0460">Magnesium</keyword>
<dbReference type="EMBL" id="CP036422">
    <property type="protein sequence ID" value="QFU76448.1"/>
    <property type="molecule type" value="Genomic_DNA"/>
</dbReference>
<dbReference type="GO" id="GO:0016779">
    <property type="term" value="F:nucleotidyltransferase activity"/>
    <property type="evidence" value="ECO:0007669"/>
    <property type="project" value="UniProtKB-ARBA"/>
</dbReference>
<feature type="domain" description="MobA-like NTP transferase" evidence="2">
    <location>
        <begin position="6"/>
        <end position="158"/>
    </location>
</feature>
<organism evidence="3 4">
    <name type="scientific">Halioglobus maricola</name>
    <dbReference type="NCBI Taxonomy" id="2601894"/>
    <lineage>
        <taxon>Bacteria</taxon>
        <taxon>Pseudomonadati</taxon>
        <taxon>Pseudomonadota</taxon>
        <taxon>Gammaproteobacteria</taxon>
        <taxon>Cellvibrionales</taxon>
        <taxon>Halieaceae</taxon>
        <taxon>Halioglobus</taxon>
    </lineage>
</organism>
<dbReference type="RefSeq" id="WP_153239590.1">
    <property type="nucleotide sequence ID" value="NZ_CP036422.1"/>
</dbReference>
<keyword evidence="3" id="KW-0808">Transferase</keyword>
<dbReference type="KEGG" id="halc:EY643_12700"/>
<dbReference type="Proteomes" id="UP000326287">
    <property type="component" value="Chromosome"/>
</dbReference>
<evidence type="ECO:0000313" key="3">
    <source>
        <dbReference type="EMBL" id="QFU76448.1"/>
    </source>
</evidence>
<evidence type="ECO:0000256" key="1">
    <source>
        <dbReference type="ARBA" id="ARBA00022842"/>
    </source>
</evidence>
<dbReference type="InterPro" id="IPR029044">
    <property type="entry name" value="Nucleotide-diphossugar_trans"/>
</dbReference>
<name>A0A5P9NNF5_9GAMM</name>
<dbReference type="Pfam" id="PF12804">
    <property type="entry name" value="NTP_transf_3"/>
    <property type="match status" value="1"/>
</dbReference>
<dbReference type="PANTHER" id="PTHR43777:SF1">
    <property type="entry name" value="MOLYBDENUM COFACTOR CYTIDYLYLTRANSFERASE"/>
    <property type="match status" value="1"/>
</dbReference>
<dbReference type="CDD" id="cd04182">
    <property type="entry name" value="GT_2_like_f"/>
    <property type="match status" value="1"/>
</dbReference>
<dbReference type="Gene3D" id="3.90.550.10">
    <property type="entry name" value="Spore Coat Polysaccharide Biosynthesis Protein SpsA, Chain A"/>
    <property type="match status" value="1"/>
</dbReference>
<dbReference type="OrthoDB" id="5298023at2"/>
<dbReference type="PANTHER" id="PTHR43777">
    <property type="entry name" value="MOLYBDENUM COFACTOR CYTIDYLYLTRANSFERASE"/>
    <property type="match status" value="1"/>
</dbReference>